<dbReference type="EMBL" id="CAJPDR010000165">
    <property type="protein sequence ID" value="CAF9923100.1"/>
    <property type="molecule type" value="Genomic_DNA"/>
</dbReference>
<comment type="caution">
    <text evidence="6">The sequence shown here is derived from an EMBL/GenBank/DDBJ whole genome shotgun (WGS) entry which is preliminary data.</text>
</comment>
<dbReference type="PANTHER" id="PTHR43175">
    <property type="entry name" value="CARBONIC ANHYDRASE"/>
    <property type="match status" value="1"/>
</dbReference>
<dbReference type="Proteomes" id="UP000664203">
    <property type="component" value="Unassembled WGS sequence"/>
</dbReference>
<evidence type="ECO:0000256" key="2">
    <source>
        <dbReference type="ARBA" id="ARBA00022723"/>
    </source>
</evidence>
<feature type="binding site" evidence="4">
    <location>
        <position position="134"/>
    </location>
    <ligand>
        <name>Zn(2+)</name>
        <dbReference type="ChEBI" id="CHEBI:29105"/>
    </ligand>
</feature>
<dbReference type="SUPFAM" id="SSF53056">
    <property type="entry name" value="beta-carbonic anhydrase, cab"/>
    <property type="match status" value="1"/>
</dbReference>
<dbReference type="EC" id="4.2.1.1" evidence="5"/>
<feature type="binding site" evidence="4">
    <location>
        <position position="137"/>
    </location>
    <ligand>
        <name>Zn(2+)</name>
        <dbReference type="ChEBI" id="CHEBI:29105"/>
    </ligand>
</feature>
<gene>
    <name evidence="6" type="ORF">ALECFALPRED_002299</name>
</gene>
<evidence type="ECO:0000313" key="6">
    <source>
        <dbReference type="EMBL" id="CAF9923100.1"/>
    </source>
</evidence>
<dbReference type="Pfam" id="PF00484">
    <property type="entry name" value="Pro_CA"/>
    <property type="match status" value="1"/>
</dbReference>
<keyword evidence="7" id="KW-1185">Reference proteome</keyword>
<feature type="binding site" evidence="4">
    <location>
        <position position="82"/>
    </location>
    <ligand>
        <name>Zn(2+)</name>
        <dbReference type="ChEBI" id="CHEBI:29105"/>
    </ligand>
</feature>
<proteinExistence type="inferred from homology"/>
<evidence type="ECO:0000256" key="5">
    <source>
        <dbReference type="RuleBase" id="RU003956"/>
    </source>
</evidence>
<sequence>MSTDPTVKELLQRNKFSRPTFASLPWTPADKLTKKTRRQSLTSTLHLGAIIRRVDTTTHRHSCVCPAASTLRLTVDISVVTCADPRCIPEQFLELRPVEAVIIRNMCGHAAPALNDILALDHLIGFTEIMVIHHTDCGALAFTDDQVRATLRKRRPDDEEIESMSFGTIKDLEQSVRDDLAVIKGSPLMRKELAERSYGFIYDIKTGLVSALED</sequence>
<evidence type="ECO:0000256" key="1">
    <source>
        <dbReference type="ARBA" id="ARBA00006217"/>
    </source>
</evidence>
<dbReference type="SMART" id="SM00947">
    <property type="entry name" value="Pro_CA"/>
    <property type="match status" value="1"/>
</dbReference>
<dbReference type="AlphaFoldDB" id="A0A8H3FG73"/>
<organism evidence="6 7">
    <name type="scientific">Alectoria fallacina</name>
    <dbReference type="NCBI Taxonomy" id="1903189"/>
    <lineage>
        <taxon>Eukaryota</taxon>
        <taxon>Fungi</taxon>
        <taxon>Dikarya</taxon>
        <taxon>Ascomycota</taxon>
        <taxon>Pezizomycotina</taxon>
        <taxon>Lecanoromycetes</taxon>
        <taxon>OSLEUM clade</taxon>
        <taxon>Lecanoromycetidae</taxon>
        <taxon>Lecanorales</taxon>
        <taxon>Lecanorineae</taxon>
        <taxon>Parmeliaceae</taxon>
        <taxon>Alectoria</taxon>
    </lineage>
</organism>
<dbReference type="Gene3D" id="3.40.1050.10">
    <property type="entry name" value="Carbonic anhydrase"/>
    <property type="match status" value="1"/>
</dbReference>
<dbReference type="InterPro" id="IPR036874">
    <property type="entry name" value="Carbonic_anhydrase_sf"/>
</dbReference>
<evidence type="ECO:0000256" key="4">
    <source>
        <dbReference type="PIRSR" id="PIRSR601765-1"/>
    </source>
</evidence>
<dbReference type="OrthoDB" id="10248475at2759"/>
<keyword evidence="2 4" id="KW-0479">Metal-binding</keyword>
<keyword evidence="5" id="KW-0456">Lyase</keyword>
<comment type="cofactor">
    <cofactor evidence="4">
        <name>Zn(2+)</name>
        <dbReference type="ChEBI" id="CHEBI:29105"/>
    </cofactor>
    <text evidence="4">Binds 1 zinc ion per subunit.</text>
</comment>
<comment type="function">
    <text evidence="5">Reversible hydration of carbon dioxide.</text>
</comment>
<reference evidence="6" key="1">
    <citation type="submission" date="2021-03" db="EMBL/GenBank/DDBJ databases">
        <authorList>
            <person name="Tagirdzhanova G."/>
        </authorList>
    </citation>
    <scope>NUCLEOTIDE SEQUENCE</scope>
</reference>
<dbReference type="GO" id="GO:0004089">
    <property type="term" value="F:carbonate dehydratase activity"/>
    <property type="evidence" value="ECO:0007669"/>
    <property type="project" value="UniProtKB-UniRule"/>
</dbReference>
<comment type="catalytic activity">
    <reaction evidence="5">
        <text>hydrogencarbonate + H(+) = CO2 + H2O</text>
        <dbReference type="Rhea" id="RHEA:10748"/>
        <dbReference type="ChEBI" id="CHEBI:15377"/>
        <dbReference type="ChEBI" id="CHEBI:15378"/>
        <dbReference type="ChEBI" id="CHEBI:16526"/>
        <dbReference type="ChEBI" id="CHEBI:17544"/>
        <dbReference type="EC" id="4.2.1.1"/>
    </reaction>
</comment>
<name>A0A8H3FG73_9LECA</name>
<dbReference type="PANTHER" id="PTHR43175:SF3">
    <property type="entry name" value="CARBON DISULFIDE HYDROLASE"/>
    <property type="match status" value="1"/>
</dbReference>
<feature type="binding site" evidence="4">
    <location>
        <position position="84"/>
    </location>
    <ligand>
        <name>Zn(2+)</name>
        <dbReference type="ChEBI" id="CHEBI:29105"/>
    </ligand>
</feature>
<dbReference type="GO" id="GO:0008270">
    <property type="term" value="F:zinc ion binding"/>
    <property type="evidence" value="ECO:0007669"/>
    <property type="project" value="UniProtKB-UniRule"/>
</dbReference>
<accession>A0A8H3FG73</accession>
<protein>
    <recommendedName>
        <fullName evidence="5">Carbonic anhydrase</fullName>
        <ecNumber evidence="5">4.2.1.1</ecNumber>
    </recommendedName>
    <alternativeName>
        <fullName evidence="5">Carbonate dehydratase</fullName>
    </alternativeName>
</protein>
<keyword evidence="3 4" id="KW-0862">Zinc</keyword>
<evidence type="ECO:0000256" key="3">
    <source>
        <dbReference type="ARBA" id="ARBA00022833"/>
    </source>
</evidence>
<comment type="similarity">
    <text evidence="1 5">Belongs to the beta-class carbonic anhydrase family.</text>
</comment>
<dbReference type="InterPro" id="IPR001765">
    <property type="entry name" value="Carbonic_anhydrase"/>
</dbReference>
<evidence type="ECO:0000313" key="7">
    <source>
        <dbReference type="Proteomes" id="UP000664203"/>
    </source>
</evidence>